<dbReference type="Gramene" id="PRQ23845">
    <property type="protein sequence ID" value="PRQ23845"/>
    <property type="gene ID" value="RchiOBHm_Chr6g0265901"/>
</dbReference>
<evidence type="ECO:0000313" key="1">
    <source>
        <dbReference type="EMBL" id="PRQ23845.1"/>
    </source>
</evidence>
<organism evidence="1 2">
    <name type="scientific">Rosa chinensis</name>
    <name type="common">China rose</name>
    <dbReference type="NCBI Taxonomy" id="74649"/>
    <lineage>
        <taxon>Eukaryota</taxon>
        <taxon>Viridiplantae</taxon>
        <taxon>Streptophyta</taxon>
        <taxon>Embryophyta</taxon>
        <taxon>Tracheophyta</taxon>
        <taxon>Spermatophyta</taxon>
        <taxon>Magnoliopsida</taxon>
        <taxon>eudicotyledons</taxon>
        <taxon>Gunneridae</taxon>
        <taxon>Pentapetalae</taxon>
        <taxon>rosids</taxon>
        <taxon>fabids</taxon>
        <taxon>Rosales</taxon>
        <taxon>Rosaceae</taxon>
        <taxon>Rosoideae</taxon>
        <taxon>Rosoideae incertae sedis</taxon>
        <taxon>Rosa</taxon>
    </lineage>
</organism>
<gene>
    <name evidence="1" type="ORF">RchiOBHm_Chr6g0265901</name>
</gene>
<dbReference type="AlphaFoldDB" id="A0A2P6PPI5"/>
<sequence>MLQNSEKMIGSCSLSQILLISGGTWSRILEGPEKKKKKKDYNNIFFLGFGTQSSWEAHPHAYFISCIN</sequence>
<name>A0A2P6PPI5_ROSCH</name>
<evidence type="ECO:0000313" key="2">
    <source>
        <dbReference type="Proteomes" id="UP000238479"/>
    </source>
</evidence>
<dbReference type="EMBL" id="PDCK01000044">
    <property type="protein sequence ID" value="PRQ23845.1"/>
    <property type="molecule type" value="Genomic_DNA"/>
</dbReference>
<protein>
    <submittedName>
        <fullName evidence="1">Uncharacterized protein</fullName>
    </submittedName>
</protein>
<keyword evidence="2" id="KW-1185">Reference proteome</keyword>
<comment type="caution">
    <text evidence="1">The sequence shown here is derived from an EMBL/GenBank/DDBJ whole genome shotgun (WGS) entry which is preliminary data.</text>
</comment>
<accession>A0A2P6PPI5</accession>
<reference evidence="1 2" key="1">
    <citation type="journal article" date="2018" name="Nat. Genet.">
        <title>The Rosa genome provides new insights in the design of modern roses.</title>
        <authorList>
            <person name="Bendahmane M."/>
        </authorList>
    </citation>
    <scope>NUCLEOTIDE SEQUENCE [LARGE SCALE GENOMIC DNA]</scope>
    <source>
        <strain evidence="2">cv. Old Blush</strain>
    </source>
</reference>
<proteinExistence type="predicted"/>
<dbReference type="Proteomes" id="UP000238479">
    <property type="component" value="Chromosome 6"/>
</dbReference>